<feature type="chain" id="PRO_5014895385" evidence="1">
    <location>
        <begin position="27"/>
        <end position="79"/>
    </location>
</feature>
<feature type="signal peptide" evidence="1">
    <location>
        <begin position="1"/>
        <end position="26"/>
    </location>
</feature>
<reference evidence="2" key="1">
    <citation type="submission" date="2018-01" db="EMBL/GenBank/DDBJ databases">
        <title>An insight into the sialome of Amazonian anophelines.</title>
        <authorList>
            <person name="Ribeiro J.M."/>
            <person name="Scarpassa V."/>
            <person name="Calvo E."/>
        </authorList>
    </citation>
    <scope>NUCLEOTIDE SEQUENCE</scope>
    <source>
        <tissue evidence="2">Salivary glands</tissue>
    </source>
</reference>
<protein>
    <submittedName>
        <fullName evidence="2">Putative secreted peptide</fullName>
    </submittedName>
</protein>
<dbReference type="AlphaFoldDB" id="A0A2M3ZTQ2"/>
<accession>A0A2M3ZTQ2</accession>
<organism evidence="2">
    <name type="scientific">Anopheles braziliensis</name>
    <dbReference type="NCBI Taxonomy" id="58242"/>
    <lineage>
        <taxon>Eukaryota</taxon>
        <taxon>Metazoa</taxon>
        <taxon>Ecdysozoa</taxon>
        <taxon>Arthropoda</taxon>
        <taxon>Hexapoda</taxon>
        <taxon>Insecta</taxon>
        <taxon>Pterygota</taxon>
        <taxon>Neoptera</taxon>
        <taxon>Endopterygota</taxon>
        <taxon>Diptera</taxon>
        <taxon>Nematocera</taxon>
        <taxon>Culicoidea</taxon>
        <taxon>Culicidae</taxon>
        <taxon>Anophelinae</taxon>
        <taxon>Anopheles</taxon>
    </lineage>
</organism>
<proteinExistence type="predicted"/>
<sequence length="79" mass="8887">MPSNLWDRLRQRLLLLLVVAIHRSAASNTTLLIIRPYCAHTLAGTATSLRGGARCMASTRWLLDPGPCLFRFQLVVVRR</sequence>
<evidence type="ECO:0000313" key="2">
    <source>
        <dbReference type="EMBL" id="MBW31862.1"/>
    </source>
</evidence>
<dbReference type="EMBL" id="GGFM01011111">
    <property type="protein sequence ID" value="MBW31862.1"/>
    <property type="molecule type" value="Transcribed_RNA"/>
</dbReference>
<evidence type="ECO:0000256" key="1">
    <source>
        <dbReference type="SAM" id="SignalP"/>
    </source>
</evidence>
<name>A0A2M3ZTQ2_9DIPT</name>
<keyword evidence="1" id="KW-0732">Signal</keyword>